<name>A0ABT9RU86_9MICC</name>
<keyword evidence="1" id="KW-1133">Transmembrane helix</keyword>
<keyword evidence="1" id="KW-0812">Transmembrane</keyword>
<dbReference type="RefSeq" id="WP_307306755.1">
    <property type="nucleotide sequence ID" value="NZ_JAUSRE010000007.1"/>
</dbReference>
<sequence>MAAEPPVLPGAGEARRWAAEELAKPEYRDAAPSWLDTLWQNFLDWLRSLDGSGGEAASVPSPVIALVIAVIIAAAVILARPRLNARARRAQDVFARETALTAADYRNRAEAAASAGRWGDAVVDRFRAMVRSAEDRAILDPQAGRTADEAARALSVPFRAEALRLARAAATFDGIRYGNRAADSPDYQEMVALDGTLDAMRAASTGSAVPMP</sequence>
<feature type="domain" description="Protein-glutamine gamma-glutamyltransferase-like C-terminal" evidence="2">
    <location>
        <begin position="125"/>
        <end position="193"/>
    </location>
</feature>
<reference evidence="3 4" key="1">
    <citation type="submission" date="2023-07" db="EMBL/GenBank/DDBJ databases">
        <title>Sorghum-associated microbial communities from plants grown in Nebraska, USA.</title>
        <authorList>
            <person name="Schachtman D."/>
        </authorList>
    </citation>
    <scope>NUCLEOTIDE SEQUENCE [LARGE SCALE GENOMIC DNA]</scope>
    <source>
        <strain evidence="3 4">CC222</strain>
    </source>
</reference>
<comment type="caution">
    <text evidence="3">The sequence shown here is derived from an EMBL/GenBank/DDBJ whole genome shotgun (WGS) entry which is preliminary data.</text>
</comment>
<accession>A0ABT9RU86</accession>
<evidence type="ECO:0000313" key="3">
    <source>
        <dbReference type="EMBL" id="MDP9888203.1"/>
    </source>
</evidence>
<dbReference type="InterPro" id="IPR025403">
    <property type="entry name" value="TgpA-like_C"/>
</dbReference>
<evidence type="ECO:0000313" key="4">
    <source>
        <dbReference type="Proteomes" id="UP001226577"/>
    </source>
</evidence>
<dbReference type="Proteomes" id="UP001226577">
    <property type="component" value="Unassembled WGS sequence"/>
</dbReference>
<proteinExistence type="predicted"/>
<evidence type="ECO:0000259" key="2">
    <source>
        <dbReference type="Pfam" id="PF13559"/>
    </source>
</evidence>
<feature type="transmembrane region" description="Helical" evidence="1">
    <location>
        <begin position="59"/>
        <end position="79"/>
    </location>
</feature>
<keyword evidence="4" id="KW-1185">Reference proteome</keyword>
<protein>
    <recommendedName>
        <fullName evidence="2">Protein-glutamine gamma-glutamyltransferase-like C-terminal domain-containing protein</fullName>
    </recommendedName>
</protein>
<dbReference type="Pfam" id="PF13559">
    <property type="entry name" value="DUF4129"/>
    <property type="match status" value="1"/>
</dbReference>
<evidence type="ECO:0000256" key="1">
    <source>
        <dbReference type="SAM" id="Phobius"/>
    </source>
</evidence>
<gene>
    <name evidence="3" type="ORF">J2X98_001790</name>
</gene>
<organism evidence="3 4">
    <name type="scientific">Pseudarthrobacter enclensis</name>
    <dbReference type="NCBI Taxonomy" id="993070"/>
    <lineage>
        <taxon>Bacteria</taxon>
        <taxon>Bacillati</taxon>
        <taxon>Actinomycetota</taxon>
        <taxon>Actinomycetes</taxon>
        <taxon>Micrococcales</taxon>
        <taxon>Micrococcaceae</taxon>
        <taxon>Pseudarthrobacter</taxon>
    </lineage>
</organism>
<keyword evidence="1" id="KW-0472">Membrane</keyword>
<dbReference type="EMBL" id="JAUSRE010000007">
    <property type="protein sequence ID" value="MDP9888203.1"/>
    <property type="molecule type" value="Genomic_DNA"/>
</dbReference>